<dbReference type="SUPFAM" id="SSF51735">
    <property type="entry name" value="NAD(P)-binding Rossmann-fold domains"/>
    <property type="match status" value="1"/>
</dbReference>
<dbReference type="InterPro" id="IPR036291">
    <property type="entry name" value="NAD(P)-bd_dom_sf"/>
</dbReference>
<gene>
    <name evidence="4" type="ORF">Krac_5802</name>
</gene>
<dbReference type="PANTHER" id="PTHR43818">
    <property type="entry name" value="BCDNA.GH03377"/>
    <property type="match status" value="1"/>
</dbReference>
<dbReference type="GO" id="GO:0016491">
    <property type="term" value="F:oxidoreductase activity"/>
    <property type="evidence" value="ECO:0007669"/>
    <property type="project" value="UniProtKB-KW"/>
</dbReference>
<feature type="domain" description="GFO/IDH/MocA-like oxidoreductase" evidence="3">
    <location>
        <begin position="135"/>
        <end position="275"/>
    </location>
</feature>
<dbReference type="Proteomes" id="UP000004508">
    <property type="component" value="Unassembled WGS sequence"/>
</dbReference>
<evidence type="ECO:0000313" key="4">
    <source>
        <dbReference type="EMBL" id="EFH84702.1"/>
    </source>
</evidence>
<feature type="domain" description="Gfo/Idh/MocA-like oxidoreductase N-terminal" evidence="2">
    <location>
        <begin position="7"/>
        <end position="124"/>
    </location>
</feature>
<dbReference type="Pfam" id="PF22725">
    <property type="entry name" value="GFO_IDH_MocA_C3"/>
    <property type="match status" value="1"/>
</dbReference>
<dbReference type="OrthoDB" id="9815825at2"/>
<evidence type="ECO:0000256" key="1">
    <source>
        <dbReference type="ARBA" id="ARBA00023002"/>
    </source>
</evidence>
<dbReference type="InterPro" id="IPR055170">
    <property type="entry name" value="GFO_IDH_MocA-like_dom"/>
</dbReference>
<comment type="caution">
    <text evidence="4">The sequence shown here is derived from an EMBL/GenBank/DDBJ whole genome shotgun (WGS) entry which is preliminary data.</text>
</comment>
<proteinExistence type="predicted"/>
<dbReference type="AlphaFoldDB" id="D6TWW9"/>
<dbReference type="RefSeq" id="WP_007916426.1">
    <property type="nucleotide sequence ID" value="NZ_ADVG01000003.1"/>
</dbReference>
<protein>
    <submittedName>
        <fullName evidence="4">Oxidoreductase domain protein</fullName>
    </submittedName>
</protein>
<dbReference type="PANTHER" id="PTHR43818:SF11">
    <property type="entry name" value="BCDNA.GH03377"/>
    <property type="match status" value="1"/>
</dbReference>
<keyword evidence="1" id="KW-0560">Oxidoreductase</keyword>
<evidence type="ECO:0000259" key="3">
    <source>
        <dbReference type="Pfam" id="PF22725"/>
    </source>
</evidence>
<dbReference type="GO" id="GO:0000166">
    <property type="term" value="F:nucleotide binding"/>
    <property type="evidence" value="ECO:0007669"/>
    <property type="project" value="InterPro"/>
</dbReference>
<dbReference type="InterPro" id="IPR000683">
    <property type="entry name" value="Gfo/Idh/MocA-like_OxRdtase_N"/>
</dbReference>
<dbReference type="Gene3D" id="3.40.50.720">
    <property type="entry name" value="NAD(P)-binding Rossmann-like Domain"/>
    <property type="match status" value="1"/>
</dbReference>
<accession>D6TWW9</accession>
<dbReference type="InParanoid" id="D6TWW9"/>
<keyword evidence="5" id="KW-1185">Reference proteome</keyword>
<sequence length="383" mass="41747">MRESRVGVGVIGLGGISNSVHLPGLKRCEQAEIVALCDSDAGRLKQVAQEYHVSHTFTEYERLLQHPAVDAVVIATPTLLHAPIAHAAIAAGKHVLVEKQLGMTYAETVEMYEAAVAAGVCHMTAFTYRFVPAMRYLKHLVGQGLVGLPRQLRVARLQDFPETSLGWRQQRHLAGAGEVGDMGAHRIDFCHNVIGPIARVVGLTRTFAPVRPTPDGEPFPADVEDASIFLAEFAAGVGVEQGTVASFDLSKVAKGRGKGGFGLDEFEVYGTEGTLIYHLHRPHEVLVGHPDGTLEAREVPREFLVYPDSPRDPSIGEPTVTFRYDQDFAFIQAILMGSNDIPTFYDGMRCQAVIDAVLQSARERRWVDVPDVPPVTRPIAAKS</sequence>
<name>D6TWW9_KTERA</name>
<dbReference type="InterPro" id="IPR050463">
    <property type="entry name" value="Gfo/Idh/MocA_oxidrdct_glycsds"/>
</dbReference>
<evidence type="ECO:0000313" key="5">
    <source>
        <dbReference type="Proteomes" id="UP000004508"/>
    </source>
</evidence>
<dbReference type="STRING" id="485913.Krac_5802"/>
<dbReference type="Pfam" id="PF01408">
    <property type="entry name" value="GFO_IDH_MocA"/>
    <property type="match status" value="1"/>
</dbReference>
<dbReference type="SUPFAM" id="SSF55347">
    <property type="entry name" value="Glyceraldehyde-3-phosphate dehydrogenase-like, C-terminal domain"/>
    <property type="match status" value="1"/>
</dbReference>
<organism evidence="4 5">
    <name type="scientific">Ktedonobacter racemifer DSM 44963</name>
    <dbReference type="NCBI Taxonomy" id="485913"/>
    <lineage>
        <taxon>Bacteria</taxon>
        <taxon>Bacillati</taxon>
        <taxon>Chloroflexota</taxon>
        <taxon>Ktedonobacteria</taxon>
        <taxon>Ktedonobacterales</taxon>
        <taxon>Ktedonobacteraceae</taxon>
        <taxon>Ktedonobacter</taxon>
    </lineage>
</organism>
<dbReference type="Gene3D" id="3.30.360.10">
    <property type="entry name" value="Dihydrodipicolinate Reductase, domain 2"/>
    <property type="match status" value="1"/>
</dbReference>
<dbReference type="EMBL" id="ADVG01000003">
    <property type="protein sequence ID" value="EFH84702.1"/>
    <property type="molecule type" value="Genomic_DNA"/>
</dbReference>
<evidence type="ECO:0000259" key="2">
    <source>
        <dbReference type="Pfam" id="PF01408"/>
    </source>
</evidence>
<reference evidence="4 5" key="1">
    <citation type="journal article" date="2011" name="Stand. Genomic Sci.">
        <title>Non-contiguous finished genome sequence and contextual data of the filamentous soil bacterium Ktedonobacter racemifer type strain (SOSP1-21).</title>
        <authorList>
            <person name="Chang Y.J."/>
            <person name="Land M."/>
            <person name="Hauser L."/>
            <person name="Chertkov O."/>
            <person name="Del Rio T.G."/>
            <person name="Nolan M."/>
            <person name="Copeland A."/>
            <person name="Tice H."/>
            <person name="Cheng J.F."/>
            <person name="Lucas S."/>
            <person name="Han C."/>
            <person name="Goodwin L."/>
            <person name="Pitluck S."/>
            <person name="Ivanova N."/>
            <person name="Ovchinikova G."/>
            <person name="Pati A."/>
            <person name="Chen A."/>
            <person name="Palaniappan K."/>
            <person name="Mavromatis K."/>
            <person name="Liolios K."/>
            <person name="Brettin T."/>
            <person name="Fiebig A."/>
            <person name="Rohde M."/>
            <person name="Abt B."/>
            <person name="Goker M."/>
            <person name="Detter J.C."/>
            <person name="Woyke T."/>
            <person name="Bristow J."/>
            <person name="Eisen J.A."/>
            <person name="Markowitz V."/>
            <person name="Hugenholtz P."/>
            <person name="Kyrpides N.C."/>
            <person name="Klenk H.P."/>
            <person name="Lapidus A."/>
        </authorList>
    </citation>
    <scope>NUCLEOTIDE SEQUENCE [LARGE SCALE GENOMIC DNA]</scope>
    <source>
        <strain evidence="5">DSM 44963</strain>
    </source>
</reference>
<dbReference type="eggNOG" id="COG0673">
    <property type="taxonomic scope" value="Bacteria"/>
</dbReference>